<dbReference type="PROSITE" id="PS50173">
    <property type="entry name" value="UMUC"/>
    <property type="match status" value="1"/>
</dbReference>
<accession>A0A0W0SP57</accession>
<evidence type="ECO:0000256" key="6">
    <source>
        <dbReference type="ARBA" id="ARBA00022695"/>
    </source>
</evidence>
<keyword evidence="6 15" id="KW-0548">Nucleotidyltransferase</keyword>
<dbReference type="GO" id="GO:0003684">
    <property type="term" value="F:damaged DNA binding"/>
    <property type="evidence" value="ECO:0007669"/>
    <property type="project" value="InterPro"/>
</dbReference>
<evidence type="ECO:0000259" key="16">
    <source>
        <dbReference type="PROSITE" id="PS50173"/>
    </source>
</evidence>
<dbReference type="InterPro" id="IPR001126">
    <property type="entry name" value="UmuC"/>
</dbReference>
<dbReference type="OrthoDB" id="9808813at2"/>
<keyword evidence="5 15" id="KW-0808">Transferase</keyword>
<dbReference type="GO" id="GO:0003887">
    <property type="term" value="F:DNA-directed DNA polymerase activity"/>
    <property type="evidence" value="ECO:0007669"/>
    <property type="project" value="UniProtKB-UniRule"/>
</dbReference>
<dbReference type="PATRIC" id="fig|29422.6.peg.1366"/>
<comment type="subunit">
    <text evidence="15">Monomer.</text>
</comment>
<comment type="cofactor">
    <cofactor evidence="15">
        <name>Mg(2+)</name>
        <dbReference type="ChEBI" id="CHEBI:18420"/>
    </cofactor>
    <text evidence="15">Binds 2 magnesium ions per subunit.</text>
</comment>
<keyword evidence="11 15" id="KW-0239">DNA-directed DNA polymerase</keyword>
<dbReference type="InterPro" id="IPR022880">
    <property type="entry name" value="DNApol_IV"/>
</dbReference>
<dbReference type="Proteomes" id="UP000054742">
    <property type="component" value="Unassembled WGS sequence"/>
</dbReference>
<dbReference type="NCBIfam" id="NF002677">
    <property type="entry name" value="PRK02406.1"/>
    <property type="match status" value="1"/>
</dbReference>
<dbReference type="Pfam" id="PF21999">
    <property type="entry name" value="IMS_HHH_1"/>
    <property type="match status" value="1"/>
</dbReference>
<keyword evidence="12 15" id="KW-0238">DNA-binding</keyword>
<keyword evidence="13 15" id="KW-0234">DNA repair</keyword>
<comment type="caution">
    <text evidence="17">The sequence shown here is derived from an EMBL/GenBank/DDBJ whole genome shotgun (WGS) entry which is preliminary data.</text>
</comment>
<protein>
    <recommendedName>
        <fullName evidence="15">DNA polymerase IV</fullName>
        <shortName evidence="15">Pol IV</shortName>
        <ecNumber evidence="15">2.7.7.7</ecNumber>
    </recommendedName>
</protein>
<evidence type="ECO:0000256" key="14">
    <source>
        <dbReference type="ARBA" id="ARBA00049244"/>
    </source>
</evidence>
<keyword evidence="7 15" id="KW-0235">DNA replication</keyword>
<evidence type="ECO:0000256" key="1">
    <source>
        <dbReference type="ARBA" id="ARBA00004496"/>
    </source>
</evidence>
<dbReference type="SUPFAM" id="SSF56672">
    <property type="entry name" value="DNA/RNA polymerases"/>
    <property type="match status" value="1"/>
</dbReference>
<sequence length="359" mass="40419">MESKANISNRKIIHVDMDCFYAAIEIRDNPTLANKPVAVGGAANLRGVLCTCNYIARQYGVHSAMPTAIAYRHCPDLIVLPVDMPKYKQISQAIHRIFKEFTDLVEPLALDEAFLDVSNCELYQGSATWIAEAIRKKIWDSEKLTASAGVAPNKFLAKIASGWNKPNGLFVIRPEEILPFVSQLPVTQLFGVGKVTAKKLQHMNLHTGADLQTLPLSILVKYFGRLGENLYYQAHGIDNRPVQPNRERKSLSVETTLAENICDTQQATEIINDLYKMLLKRIQTSAADLLIKNQYIKIKFNDFKLATAEIKCSEPQLDKFHELFHKIINETPKPIRLLGLGVHFLTKEVPTSFIQQSLF</sequence>
<feature type="binding site" evidence="15">
    <location>
        <position position="111"/>
    </location>
    <ligand>
        <name>Mg(2+)</name>
        <dbReference type="ChEBI" id="CHEBI:18420"/>
    </ligand>
</feature>
<feature type="binding site" evidence="15">
    <location>
        <position position="16"/>
    </location>
    <ligand>
        <name>Mg(2+)</name>
        <dbReference type="ChEBI" id="CHEBI:18420"/>
    </ligand>
</feature>
<dbReference type="Pfam" id="PF11799">
    <property type="entry name" value="IMS_C"/>
    <property type="match status" value="1"/>
</dbReference>
<dbReference type="Gene3D" id="1.10.150.20">
    <property type="entry name" value="5' to 3' exonuclease, C-terminal subdomain"/>
    <property type="match status" value="1"/>
</dbReference>
<comment type="function">
    <text evidence="15">Poorly processive, error-prone DNA polymerase involved in untargeted mutagenesis. Copies undamaged DNA at stalled replication forks, which arise in vivo from mismatched or misaligned primer ends. These misaligned primers can be extended by PolIV. Exhibits no 3'-5' exonuclease (proofreading) activity. May be involved in translesional synthesis, in conjunction with the beta clamp from PolIII.</text>
</comment>
<dbReference type="InterPro" id="IPR043502">
    <property type="entry name" value="DNA/RNA_pol_sf"/>
</dbReference>
<evidence type="ECO:0000256" key="9">
    <source>
        <dbReference type="ARBA" id="ARBA00022763"/>
    </source>
</evidence>
<keyword evidence="8 15" id="KW-0479">Metal-binding</keyword>
<dbReference type="FunFam" id="3.40.1170.60:FF:000001">
    <property type="entry name" value="DNA polymerase IV"/>
    <property type="match status" value="1"/>
</dbReference>
<keyword evidence="18" id="KW-1185">Reference proteome</keyword>
<dbReference type="GO" id="GO:0005829">
    <property type="term" value="C:cytosol"/>
    <property type="evidence" value="ECO:0007669"/>
    <property type="project" value="TreeGrafter"/>
</dbReference>
<evidence type="ECO:0000256" key="13">
    <source>
        <dbReference type="ARBA" id="ARBA00023204"/>
    </source>
</evidence>
<dbReference type="Pfam" id="PF00817">
    <property type="entry name" value="IMS"/>
    <property type="match status" value="1"/>
</dbReference>
<evidence type="ECO:0000256" key="8">
    <source>
        <dbReference type="ARBA" id="ARBA00022723"/>
    </source>
</evidence>
<proteinExistence type="inferred from homology"/>
<dbReference type="GO" id="GO:0006281">
    <property type="term" value="P:DNA repair"/>
    <property type="evidence" value="ECO:0007669"/>
    <property type="project" value="UniProtKB-UniRule"/>
</dbReference>
<feature type="active site" evidence="15">
    <location>
        <position position="112"/>
    </location>
</feature>
<comment type="subcellular location">
    <subcellularLocation>
        <location evidence="1 15">Cytoplasm</location>
    </subcellularLocation>
</comment>
<evidence type="ECO:0000256" key="3">
    <source>
        <dbReference type="ARBA" id="ARBA00022457"/>
    </source>
</evidence>
<dbReference type="GO" id="GO:0006261">
    <property type="term" value="P:DNA-templated DNA replication"/>
    <property type="evidence" value="ECO:0007669"/>
    <property type="project" value="UniProtKB-UniRule"/>
</dbReference>
<dbReference type="SUPFAM" id="SSF100879">
    <property type="entry name" value="Lesion bypass DNA polymerase (Y-family), little finger domain"/>
    <property type="match status" value="1"/>
</dbReference>
<dbReference type="GO" id="GO:0000287">
    <property type="term" value="F:magnesium ion binding"/>
    <property type="evidence" value="ECO:0007669"/>
    <property type="project" value="UniProtKB-UniRule"/>
</dbReference>
<dbReference type="GO" id="GO:0009432">
    <property type="term" value="P:SOS response"/>
    <property type="evidence" value="ECO:0007669"/>
    <property type="project" value="TreeGrafter"/>
</dbReference>
<gene>
    <name evidence="17" type="primary">dinP</name>
    <name evidence="15" type="synonym">dinB</name>
    <name evidence="17" type="ORF">Lbru_1290</name>
</gene>
<keyword evidence="10 15" id="KW-0460">Magnesium</keyword>
<evidence type="ECO:0000313" key="17">
    <source>
        <dbReference type="EMBL" id="KTC85075.1"/>
    </source>
</evidence>
<dbReference type="PANTHER" id="PTHR11076">
    <property type="entry name" value="DNA REPAIR POLYMERASE UMUC / TRANSFERASE FAMILY MEMBER"/>
    <property type="match status" value="1"/>
</dbReference>
<comment type="catalytic activity">
    <reaction evidence="14 15">
        <text>DNA(n) + a 2'-deoxyribonucleoside 5'-triphosphate = DNA(n+1) + diphosphate</text>
        <dbReference type="Rhea" id="RHEA:22508"/>
        <dbReference type="Rhea" id="RHEA-COMP:17339"/>
        <dbReference type="Rhea" id="RHEA-COMP:17340"/>
        <dbReference type="ChEBI" id="CHEBI:33019"/>
        <dbReference type="ChEBI" id="CHEBI:61560"/>
        <dbReference type="ChEBI" id="CHEBI:173112"/>
        <dbReference type="EC" id="2.7.7.7"/>
    </reaction>
</comment>
<dbReference type="EMBL" id="LNXV01000008">
    <property type="protein sequence ID" value="KTC85075.1"/>
    <property type="molecule type" value="Genomic_DNA"/>
</dbReference>
<dbReference type="STRING" id="29422.Lbru_1290"/>
<reference evidence="17 18" key="1">
    <citation type="submission" date="2015-11" db="EMBL/GenBank/DDBJ databases">
        <title>Genomic analysis of 38 Legionella species identifies large and diverse effector repertoires.</title>
        <authorList>
            <person name="Burstein D."/>
            <person name="Amaro F."/>
            <person name="Zusman T."/>
            <person name="Lifshitz Z."/>
            <person name="Cohen O."/>
            <person name="Gilbert J.A."/>
            <person name="Pupko T."/>
            <person name="Shuman H.A."/>
            <person name="Segal G."/>
        </authorList>
    </citation>
    <scope>NUCLEOTIDE SEQUENCE [LARGE SCALE GENOMIC DNA]</scope>
    <source>
        <strain evidence="17 18">ATCC 43878</strain>
    </source>
</reference>
<feature type="site" description="Substrate discrimination" evidence="15">
    <location>
        <position position="21"/>
    </location>
</feature>
<evidence type="ECO:0000256" key="12">
    <source>
        <dbReference type="ARBA" id="ARBA00023125"/>
    </source>
</evidence>
<dbReference type="CDD" id="cd03586">
    <property type="entry name" value="PolY_Pol_IV_kappa"/>
    <property type="match status" value="1"/>
</dbReference>
<evidence type="ECO:0000256" key="4">
    <source>
        <dbReference type="ARBA" id="ARBA00022490"/>
    </source>
</evidence>
<evidence type="ECO:0000256" key="10">
    <source>
        <dbReference type="ARBA" id="ARBA00022842"/>
    </source>
</evidence>
<evidence type="ECO:0000256" key="11">
    <source>
        <dbReference type="ARBA" id="ARBA00022932"/>
    </source>
</evidence>
<evidence type="ECO:0000256" key="7">
    <source>
        <dbReference type="ARBA" id="ARBA00022705"/>
    </source>
</evidence>
<dbReference type="PANTHER" id="PTHR11076:SF33">
    <property type="entry name" value="DNA POLYMERASE KAPPA"/>
    <property type="match status" value="1"/>
</dbReference>
<keyword evidence="4 15" id="KW-0963">Cytoplasm</keyword>
<dbReference type="Gene3D" id="3.30.70.270">
    <property type="match status" value="1"/>
</dbReference>
<dbReference type="InterPro" id="IPR053848">
    <property type="entry name" value="IMS_HHH_1"/>
</dbReference>
<keyword evidence="9 15" id="KW-0227">DNA damage</keyword>
<dbReference type="FunFam" id="1.10.150.20:FF:000019">
    <property type="entry name" value="DNA polymerase IV"/>
    <property type="match status" value="1"/>
</dbReference>
<dbReference type="AlphaFoldDB" id="A0A0W0SP57"/>
<dbReference type="InterPro" id="IPR043128">
    <property type="entry name" value="Rev_trsase/Diguanyl_cyclase"/>
</dbReference>
<dbReference type="RefSeq" id="WP_058441358.1">
    <property type="nucleotide sequence ID" value="NZ_CAAAHU010000006.1"/>
</dbReference>
<keyword evidence="3 15" id="KW-0515">Mutator protein</keyword>
<name>A0A0W0SP57_9GAMM</name>
<evidence type="ECO:0000256" key="15">
    <source>
        <dbReference type="HAMAP-Rule" id="MF_01113"/>
    </source>
</evidence>
<evidence type="ECO:0000313" key="18">
    <source>
        <dbReference type="Proteomes" id="UP000054742"/>
    </source>
</evidence>
<dbReference type="HAMAP" id="MF_01113">
    <property type="entry name" value="DNApol_IV"/>
    <property type="match status" value="1"/>
</dbReference>
<dbReference type="InterPro" id="IPR017961">
    <property type="entry name" value="DNA_pol_Y-fam_little_finger"/>
</dbReference>
<feature type="domain" description="UmuC" evidence="16">
    <location>
        <begin position="12"/>
        <end position="193"/>
    </location>
</feature>
<dbReference type="EC" id="2.7.7.7" evidence="15"/>
<dbReference type="InterPro" id="IPR036775">
    <property type="entry name" value="DNA_pol_Y-fam_lit_finger_sf"/>
</dbReference>
<organism evidence="17 18">
    <name type="scientific">Legionella brunensis</name>
    <dbReference type="NCBI Taxonomy" id="29422"/>
    <lineage>
        <taxon>Bacteria</taxon>
        <taxon>Pseudomonadati</taxon>
        <taxon>Pseudomonadota</taxon>
        <taxon>Gammaproteobacteria</taxon>
        <taxon>Legionellales</taxon>
        <taxon>Legionellaceae</taxon>
        <taxon>Legionella</taxon>
    </lineage>
</organism>
<evidence type="ECO:0000256" key="2">
    <source>
        <dbReference type="ARBA" id="ARBA00010945"/>
    </source>
</evidence>
<dbReference type="InterPro" id="IPR050116">
    <property type="entry name" value="DNA_polymerase-Y"/>
</dbReference>
<evidence type="ECO:0000256" key="5">
    <source>
        <dbReference type="ARBA" id="ARBA00022679"/>
    </source>
</evidence>
<dbReference type="Gene3D" id="3.30.1490.100">
    <property type="entry name" value="DNA polymerase, Y-family, little finger domain"/>
    <property type="match status" value="1"/>
</dbReference>
<comment type="similarity">
    <text evidence="2 15">Belongs to the DNA polymerase type-Y family.</text>
</comment>
<dbReference type="Gene3D" id="3.40.1170.60">
    <property type="match status" value="1"/>
</dbReference>
<dbReference type="GO" id="GO:0042276">
    <property type="term" value="P:error-prone translesion synthesis"/>
    <property type="evidence" value="ECO:0007669"/>
    <property type="project" value="TreeGrafter"/>
</dbReference>